<protein>
    <submittedName>
        <fullName evidence="1">Uncharacterized protein</fullName>
    </submittedName>
</protein>
<gene>
    <name evidence="1" type="ORF">RZN05_10320</name>
</gene>
<dbReference type="RefSeq" id="WP_317226530.1">
    <property type="nucleotide sequence ID" value="NZ_JAWJEJ010000001.1"/>
</dbReference>
<comment type="caution">
    <text evidence="1">The sequence shown here is derived from an EMBL/GenBank/DDBJ whole genome shotgun (WGS) entry which is preliminary data.</text>
</comment>
<accession>A0ABU3Y8F9</accession>
<proteinExistence type="predicted"/>
<organism evidence="1 2">
    <name type="scientific">Sphingomonas agrestis</name>
    <dbReference type="NCBI Taxonomy" id="3080540"/>
    <lineage>
        <taxon>Bacteria</taxon>
        <taxon>Pseudomonadati</taxon>
        <taxon>Pseudomonadota</taxon>
        <taxon>Alphaproteobacteria</taxon>
        <taxon>Sphingomonadales</taxon>
        <taxon>Sphingomonadaceae</taxon>
        <taxon>Sphingomonas</taxon>
    </lineage>
</organism>
<name>A0ABU3Y8F9_9SPHN</name>
<keyword evidence="2" id="KW-1185">Reference proteome</keyword>
<reference evidence="1 2" key="1">
    <citation type="submission" date="2023-10" db="EMBL/GenBank/DDBJ databases">
        <title>Sphingomonas sp. HF-S4 16S ribosomal RNA gene Genome sequencing and assembly.</title>
        <authorList>
            <person name="Lee H."/>
        </authorList>
    </citation>
    <scope>NUCLEOTIDE SEQUENCE [LARGE SCALE GENOMIC DNA]</scope>
    <source>
        <strain evidence="1 2">HF-S4</strain>
    </source>
</reference>
<dbReference type="EMBL" id="JAWJEJ010000001">
    <property type="protein sequence ID" value="MDV3457377.1"/>
    <property type="molecule type" value="Genomic_DNA"/>
</dbReference>
<sequence>MSCLPVPAQPQSVEPLPGFDPFAGTLHSVIASELREMRDMLEKLAEVLVADEQFAYAHIEQLQSFDYLIQHTDECANLLERIAGGEDSLSAVNHVRLAEVQNRLREALTGNNEIGGKWYGFDSQ</sequence>
<evidence type="ECO:0000313" key="2">
    <source>
        <dbReference type="Proteomes" id="UP001273531"/>
    </source>
</evidence>
<dbReference type="Proteomes" id="UP001273531">
    <property type="component" value="Unassembled WGS sequence"/>
</dbReference>
<evidence type="ECO:0000313" key="1">
    <source>
        <dbReference type="EMBL" id="MDV3457377.1"/>
    </source>
</evidence>